<reference evidence="1" key="2">
    <citation type="journal article" date="2015" name="Data Brief">
        <title>Shoot transcriptome of the giant reed, Arundo donax.</title>
        <authorList>
            <person name="Barrero R.A."/>
            <person name="Guerrero F.D."/>
            <person name="Moolhuijzen P."/>
            <person name="Goolsby J.A."/>
            <person name="Tidwell J."/>
            <person name="Bellgard S.E."/>
            <person name="Bellgard M.I."/>
        </authorList>
    </citation>
    <scope>NUCLEOTIDE SEQUENCE</scope>
    <source>
        <tissue evidence="1">Shoot tissue taken approximately 20 cm above the soil surface</tissue>
    </source>
</reference>
<protein>
    <submittedName>
        <fullName evidence="1">Uncharacterized protein</fullName>
    </submittedName>
</protein>
<evidence type="ECO:0000313" key="1">
    <source>
        <dbReference type="EMBL" id="JAD65998.1"/>
    </source>
</evidence>
<organism evidence="1">
    <name type="scientific">Arundo donax</name>
    <name type="common">Giant reed</name>
    <name type="synonym">Donax arundinaceus</name>
    <dbReference type="NCBI Taxonomy" id="35708"/>
    <lineage>
        <taxon>Eukaryota</taxon>
        <taxon>Viridiplantae</taxon>
        <taxon>Streptophyta</taxon>
        <taxon>Embryophyta</taxon>
        <taxon>Tracheophyta</taxon>
        <taxon>Spermatophyta</taxon>
        <taxon>Magnoliopsida</taxon>
        <taxon>Liliopsida</taxon>
        <taxon>Poales</taxon>
        <taxon>Poaceae</taxon>
        <taxon>PACMAD clade</taxon>
        <taxon>Arundinoideae</taxon>
        <taxon>Arundineae</taxon>
        <taxon>Arundo</taxon>
    </lineage>
</organism>
<dbReference type="EMBL" id="GBRH01231897">
    <property type="protein sequence ID" value="JAD65998.1"/>
    <property type="molecule type" value="Transcribed_RNA"/>
</dbReference>
<sequence length="28" mass="3437">MQFTNLNAYKKYQVHKLLLLPFPETVYH</sequence>
<dbReference type="AlphaFoldDB" id="A0A0A9BUW9"/>
<name>A0A0A9BUW9_ARUDO</name>
<reference evidence="1" key="1">
    <citation type="submission" date="2014-09" db="EMBL/GenBank/DDBJ databases">
        <authorList>
            <person name="Magalhaes I.L.F."/>
            <person name="Oliveira U."/>
            <person name="Santos F.R."/>
            <person name="Vidigal T.H.D.A."/>
            <person name="Brescovit A.D."/>
            <person name="Santos A.J."/>
        </authorList>
    </citation>
    <scope>NUCLEOTIDE SEQUENCE</scope>
    <source>
        <tissue evidence="1">Shoot tissue taken approximately 20 cm above the soil surface</tissue>
    </source>
</reference>
<proteinExistence type="predicted"/>
<accession>A0A0A9BUW9</accession>